<gene>
    <name evidence="1" type="ORF">AJ80_09800</name>
</gene>
<accession>A0A2B7WJ40</accession>
<sequence>MEINKTPGGINNNRDELIPSTNWVELVEENNEGIVFSVEEPVQLPVLALVSTRSGKSMNITLTSLLAPTNPPISTIFRNSTENLTTNNTDNPATRLNITIFLWEYTTTPISKNLTQTCASQE</sequence>
<organism evidence="1 2">
    <name type="scientific">Polytolypa hystricis (strain UAMH7299)</name>
    <dbReference type="NCBI Taxonomy" id="1447883"/>
    <lineage>
        <taxon>Eukaryota</taxon>
        <taxon>Fungi</taxon>
        <taxon>Dikarya</taxon>
        <taxon>Ascomycota</taxon>
        <taxon>Pezizomycotina</taxon>
        <taxon>Eurotiomycetes</taxon>
        <taxon>Eurotiomycetidae</taxon>
        <taxon>Onygenales</taxon>
        <taxon>Onygenales incertae sedis</taxon>
        <taxon>Polytolypa</taxon>
    </lineage>
</organism>
<comment type="caution">
    <text evidence="1">The sequence shown here is derived from an EMBL/GenBank/DDBJ whole genome shotgun (WGS) entry which is preliminary data.</text>
</comment>
<dbReference type="Proteomes" id="UP000224634">
    <property type="component" value="Unassembled WGS sequence"/>
</dbReference>
<proteinExistence type="predicted"/>
<name>A0A2B7WJ40_POLH7</name>
<protein>
    <submittedName>
        <fullName evidence="1">Uncharacterized protein</fullName>
    </submittedName>
</protein>
<keyword evidence="2" id="KW-1185">Reference proteome</keyword>
<reference evidence="1 2" key="1">
    <citation type="submission" date="2017-10" db="EMBL/GenBank/DDBJ databases">
        <title>Comparative genomics in systemic dimorphic fungi from Ajellomycetaceae.</title>
        <authorList>
            <person name="Munoz J.F."/>
            <person name="Mcewen J.G."/>
            <person name="Clay O.K."/>
            <person name="Cuomo C.A."/>
        </authorList>
    </citation>
    <scope>NUCLEOTIDE SEQUENCE [LARGE SCALE GENOMIC DNA]</scope>
    <source>
        <strain evidence="1 2">UAMH7299</strain>
    </source>
</reference>
<dbReference type="AlphaFoldDB" id="A0A2B7WJ40"/>
<evidence type="ECO:0000313" key="2">
    <source>
        <dbReference type="Proteomes" id="UP000224634"/>
    </source>
</evidence>
<dbReference type="EMBL" id="PDNA01000351">
    <property type="protein sequence ID" value="PGG96644.1"/>
    <property type="molecule type" value="Genomic_DNA"/>
</dbReference>
<evidence type="ECO:0000313" key="1">
    <source>
        <dbReference type="EMBL" id="PGG96644.1"/>
    </source>
</evidence>